<protein>
    <submittedName>
        <fullName evidence="2">Uncharacterized protein</fullName>
    </submittedName>
</protein>
<accession>A0AAV4AEV6</accession>
<reference evidence="2 3" key="1">
    <citation type="journal article" date="2021" name="Elife">
        <title>Chloroplast acquisition without the gene transfer in kleptoplastic sea slugs, Plakobranchus ocellatus.</title>
        <authorList>
            <person name="Maeda T."/>
            <person name="Takahashi S."/>
            <person name="Yoshida T."/>
            <person name="Shimamura S."/>
            <person name="Takaki Y."/>
            <person name="Nagai Y."/>
            <person name="Toyoda A."/>
            <person name="Suzuki Y."/>
            <person name="Arimoto A."/>
            <person name="Ishii H."/>
            <person name="Satoh N."/>
            <person name="Nishiyama T."/>
            <person name="Hasebe M."/>
            <person name="Maruyama T."/>
            <person name="Minagawa J."/>
            <person name="Obokata J."/>
            <person name="Shigenobu S."/>
        </authorList>
    </citation>
    <scope>NUCLEOTIDE SEQUENCE [LARGE SCALE GENOMIC DNA]</scope>
</reference>
<organism evidence="2 3">
    <name type="scientific">Plakobranchus ocellatus</name>
    <dbReference type="NCBI Taxonomy" id="259542"/>
    <lineage>
        <taxon>Eukaryota</taxon>
        <taxon>Metazoa</taxon>
        <taxon>Spiralia</taxon>
        <taxon>Lophotrochozoa</taxon>
        <taxon>Mollusca</taxon>
        <taxon>Gastropoda</taxon>
        <taxon>Heterobranchia</taxon>
        <taxon>Euthyneura</taxon>
        <taxon>Panpulmonata</taxon>
        <taxon>Sacoglossa</taxon>
        <taxon>Placobranchoidea</taxon>
        <taxon>Plakobranchidae</taxon>
        <taxon>Plakobranchus</taxon>
    </lineage>
</organism>
<dbReference type="Proteomes" id="UP000735302">
    <property type="component" value="Unassembled WGS sequence"/>
</dbReference>
<keyword evidence="3" id="KW-1185">Reference proteome</keyword>
<sequence length="71" mass="8241">MPVIHKSKYQWQHRLNTIMRGQAAGGGARTRIRRVPVDLRANSLATVPSTPWKRGGGGVRRRRRRRRKKKN</sequence>
<feature type="compositionally biased region" description="Basic residues" evidence="1">
    <location>
        <begin position="59"/>
        <end position="71"/>
    </location>
</feature>
<name>A0AAV4AEV6_9GAST</name>
<comment type="caution">
    <text evidence="2">The sequence shown here is derived from an EMBL/GenBank/DDBJ whole genome shotgun (WGS) entry which is preliminary data.</text>
</comment>
<proteinExistence type="predicted"/>
<dbReference type="EMBL" id="BLXT01003747">
    <property type="protein sequence ID" value="GFO05295.1"/>
    <property type="molecule type" value="Genomic_DNA"/>
</dbReference>
<evidence type="ECO:0000256" key="1">
    <source>
        <dbReference type="SAM" id="MobiDB-lite"/>
    </source>
</evidence>
<gene>
    <name evidence="2" type="ORF">PoB_003180000</name>
</gene>
<evidence type="ECO:0000313" key="3">
    <source>
        <dbReference type="Proteomes" id="UP000735302"/>
    </source>
</evidence>
<dbReference type="AlphaFoldDB" id="A0AAV4AEV6"/>
<evidence type="ECO:0000313" key="2">
    <source>
        <dbReference type="EMBL" id="GFO05295.1"/>
    </source>
</evidence>
<feature type="region of interest" description="Disordered" evidence="1">
    <location>
        <begin position="46"/>
        <end position="71"/>
    </location>
</feature>